<dbReference type="EMBL" id="FTNI01000006">
    <property type="protein sequence ID" value="SIR10751.1"/>
    <property type="molecule type" value="Genomic_DNA"/>
</dbReference>
<name>A0A1N6Y8D9_9ACTN</name>
<sequence length="189" mass="19010">MTSADLASIPAPGSSQATGVARAQPAAFSATGPSADAPTHRAIVAASPVARTADPITPAYGTASAQPAPLASTATTSASAVINRRSCRGVIPAERSRPHVLRRRSTCRLNVPATTNIDTKIDTRPDRTSSPMTPPSSSRPPAPAISRPLPLTSVTAMSTAVNDPATPAGSVRTLFQASTSVIAGPPTAG</sequence>
<keyword evidence="3" id="KW-1185">Reference proteome</keyword>
<evidence type="ECO:0000313" key="3">
    <source>
        <dbReference type="Proteomes" id="UP000186096"/>
    </source>
</evidence>
<gene>
    <name evidence="2" type="ORF">SAMN05421833_10633</name>
</gene>
<evidence type="ECO:0000313" key="2">
    <source>
        <dbReference type="EMBL" id="SIR10751.1"/>
    </source>
</evidence>
<dbReference type="Proteomes" id="UP000186096">
    <property type="component" value="Unassembled WGS sequence"/>
</dbReference>
<feature type="compositionally biased region" description="Pro residues" evidence="1">
    <location>
        <begin position="132"/>
        <end position="143"/>
    </location>
</feature>
<reference evidence="3" key="1">
    <citation type="submission" date="2017-01" db="EMBL/GenBank/DDBJ databases">
        <authorList>
            <person name="Varghese N."/>
            <person name="Submissions S."/>
        </authorList>
    </citation>
    <scope>NUCLEOTIDE SEQUENCE [LARGE SCALE GENOMIC DNA]</scope>
    <source>
        <strain evidence="3">ATCC 12950</strain>
    </source>
</reference>
<feature type="region of interest" description="Disordered" evidence="1">
    <location>
        <begin position="1"/>
        <end position="37"/>
    </location>
</feature>
<accession>A0A1N6Y8D9</accession>
<feature type="region of interest" description="Disordered" evidence="1">
    <location>
        <begin position="118"/>
        <end position="148"/>
    </location>
</feature>
<protein>
    <submittedName>
        <fullName evidence="2">Uncharacterized protein</fullName>
    </submittedName>
</protein>
<evidence type="ECO:0000256" key="1">
    <source>
        <dbReference type="SAM" id="MobiDB-lite"/>
    </source>
</evidence>
<dbReference type="AlphaFoldDB" id="A0A1N6Y8D9"/>
<organism evidence="2 3">
    <name type="scientific">Microbispora rosea</name>
    <dbReference type="NCBI Taxonomy" id="58117"/>
    <lineage>
        <taxon>Bacteria</taxon>
        <taxon>Bacillati</taxon>
        <taxon>Actinomycetota</taxon>
        <taxon>Actinomycetes</taxon>
        <taxon>Streptosporangiales</taxon>
        <taxon>Streptosporangiaceae</taxon>
        <taxon>Microbispora</taxon>
    </lineage>
</organism>
<proteinExistence type="predicted"/>
<feature type="compositionally biased region" description="Low complexity" evidence="1">
    <location>
        <begin position="62"/>
        <end position="77"/>
    </location>
</feature>
<feature type="region of interest" description="Disordered" evidence="1">
    <location>
        <begin position="58"/>
        <end position="77"/>
    </location>
</feature>